<name>A0ABT0NDG5_9GAMM</name>
<dbReference type="PANTHER" id="PTHR43272">
    <property type="entry name" value="LONG-CHAIN-FATTY-ACID--COA LIGASE"/>
    <property type="match status" value="1"/>
</dbReference>
<sequence length="599" mass="66262">MSLSQYHVIKLLQQQAEARPDATALEGFELSAPWAKVSWQAFASISNKLAQVLISLGVAVQDRVVILSQNVPQWTCADVATLKARGIVVPVYPTSTLEQAAYIINDAEAKVLFVNDAGQYAMAQQLLHLCPTLTHIVVFDASVELIDTETHFHLDSLLASPECDAAIAAELQQRIDDANLDDLLTLIYTSGTTGDPKGVMLDYRNIASTVRQHDAKLAFTPGDVSLAFLPLSHVFERGWSFYALCRGGHNVYLSDTNKVKEAIAAVRPHTMCVVPRFLEKVYSAVMDKVGKAPTGRRKLFNWAVAVGAQQFEVNQGRTKGSMMQSLKAQIANKLVFSKLRNVLGGRLKFMPCGGAALDPKVSAFFQSIDVPVLCGYGMTETTATVTCNTLDNRVLGSNGQVLPELEVKLGTDNEILVRGDTVMRGYYKRPQETADTFENGWLKTGDAGRLDAQGNLYITDRIKELMKTSNGKYIAPQRVEGTVGCCPYIEQVAIVADARNYVTALIVPAFEALESWAREKGVAYESPIDLLRHNHVVEHFEQRLKMMQQGLAGFEKIKKFTLLPEAFSMEAGLITPTMKLRRKMIYHKYAREINAMYNN</sequence>
<proteinExistence type="predicted"/>
<keyword evidence="4" id="KW-0436">Ligase</keyword>
<dbReference type="Pfam" id="PF00501">
    <property type="entry name" value="AMP-binding"/>
    <property type="match status" value="1"/>
</dbReference>
<dbReference type="Proteomes" id="UP001202831">
    <property type="component" value="Unassembled WGS sequence"/>
</dbReference>
<dbReference type="PANTHER" id="PTHR43272:SF33">
    <property type="entry name" value="AMP-BINDING DOMAIN-CONTAINING PROTEIN-RELATED"/>
    <property type="match status" value="1"/>
</dbReference>
<dbReference type="Pfam" id="PF23562">
    <property type="entry name" value="AMP-binding_C_3"/>
    <property type="match status" value="1"/>
</dbReference>
<evidence type="ECO:0000313" key="5">
    <source>
        <dbReference type="Proteomes" id="UP001202831"/>
    </source>
</evidence>
<evidence type="ECO:0000259" key="3">
    <source>
        <dbReference type="Pfam" id="PF00501"/>
    </source>
</evidence>
<evidence type="ECO:0000256" key="1">
    <source>
        <dbReference type="ARBA" id="ARBA00022741"/>
    </source>
</evidence>
<dbReference type="RefSeq" id="WP_249251034.1">
    <property type="nucleotide sequence ID" value="NZ_JAKIKT010000016.1"/>
</dbReference>
<dbReference type="InterPro" id="IPR042099">
    <property type="entry name" value="ANL_N_sf"/>
</dbReference>
<dbReference type="EMBL" id="JAKIKT010000016">
    <property type="protein sequence ID" value="MCL2916499.1"/>
    <property type="molecule type" value="Genomic_DNA"/>
</dbReference>
<keyword evidence="1" id="KW-0547">Nucleotide-binding</keyword>
<dbReference type="InterPro" id="IPR020845">
    <property type="entry name" value="AMP-binding_CS"/>
</dbReference>
<accession>A0ABT0NDG5</accession>
<protein>
    <submittedName>
        <fullName evidence="4">Long-chain fatty acid--CoA ligase</fullName>
    </submittedName>
</protein>
<dbReference type="InterPro" id="IPR000873">
    <property type="entry name" value="AMP-dep_synth/lig_dom"/>
</dbReference>
<keyword evidence="2" id="KW-0067">ATP-binding</keyword>
<feature type="domain" description="AMP-dependent synthetase/ligase" evidence="3">
    <location>
        <begin position="12"/>
        <end position="427"/>
    </location>
</feature>
<evidence type="ECO:0000313" key="4">
    <source>
        <dbReference type="EMBL" id="MCL2916499.1"/>
    </source>
</evidence>
<dbReference type="Gene3D" id="3.40.50.12780">
    <property type="entry name" value="N-terminal domain of ligase-like"/>
    <property type="match status" value="1"/>
</dbReference>
<dbReference type="SUPFAM" id="SSF56801">
    <property type="entry name" value="Acetyl-CoA synthetase-like"/>
    <property type="match status" value="1"/>
</dbReference>
<organism evidence="4 5">
    <name type="scientific">Shewanella corallii</name>
    <dbReference type="NCBI Taxonomy" id="560080"/>
    <lineage>
        <taxon>Bacteria</taxon>
        <taxon>Pseudomonadati</taxon>
        <taxon>Pseudomonadota</taxon>
        <taxon>Gammaproteobacteria</taxon>
        <taxon>Alteromonadales</taxon>
        <taxon>Shewanellaceae</taxon>
        <taxon>Shewanella</taxon>
    </lineage>
</organism>
<dbReference type="PROSITE" id="PS00455">
    <property type="entry name" value="AMP_BINDING"/>
    <property type="match status" value="1"/>
</dbReference>
<comment type="caution">
    <text evidence="4">The sequence shown here is derived from an EMBL/GenBank/DDBJ whole genome shotgun (WGS) entry which is preliminary data.</text>
</comment>
<dbReference type="CDD" id="cd05907">
    <property type="entry name" value="VL_LC_FACS_like"/>
    <property type="match status" value="1"/>
</dbReference>
<gene>
    <name evidence="4" type="ORF">L2725_22435</name>
</gene>
<dbReference type="GO" id="GO:0016874">
    <property type="term" value="F:ligase activity"/>
    <property type="evidence" value="ECO:0007669"/>
    <property type="project" value="UniProtKB-KW"/>
</dbReference>
<evidence type="ECO:0000256" key="2">
    <source>
        <dbReference type="ARBA" id="ARBA00022840"/>
    </source>
</evidence>
<reference evidence="4 5" key="1">
    <citation type="submission" date="2022-01" db="EMBL/GenBank/DDBJ databases">
        <title>Whole genome-based taxonomy of the Shewanellaceae.</title>
        <authorList>
            <person name="Martin-Rodriguez A.J."/>
        </authorList>
    </citation>
    <scope>NUCLEOTIDE SEQUENCE [LARGE SCALE GENOMIC DNA]</scope>
    <source>
        <strain evidence="4 5">DSM 21332</strain>
    </source>
</reference>
<keyword evidence="5" id="KW-1185">Reference proteome</keyword>